<dbReference type="InterPro" id="IPR011992">
    <property type="entry name" value="EF-hand-dom_pair"/>
</dbReference>
<dbReference type="FunFam" id="1.10.238.10:FF:000178">
    <property type="entry name" value="Calmodulin-2 A"/>
    <property type="match status" value="1"/>
</dbReference>
<proteinExistence type="predicted"/>
<keyword evidence="5" id="KW-1185">Reference proteome</keyword>
<dbReference type="EMBL" id="JPKZ01000679">
    <property type="protein sequence ID" value="KHN86018.1"/>
    <property type="molecule type" value="Genomic_DNA"/>
</dbReference>
<evidence type="ECO:0000313" key="5">
    <source>
        <dbReference type="Proteomes" id="UP000031036"/>
    </source>
</evidence>
<dbReference type="STRING" id="6265.A0A0B2VWF4"/>
<dbReference type="InterPro" id="IPR002048">
    <property type="entry name" value="EF_hand_dom"/>
</dbReference>
<dbReference type="GO" id="GO:0016460">
    <property type="term" value="C:myosin II complex"/>
    <property type="evidence" value="ECO:0007669"/>
    <property type="project" value="TreeGrafter"/>
</dbReference>
<dbReference type="PROSITE" id="PS50222">
    <property type="entry name" value="EF_HAND_2"/>
    <property type="match status" value="2"/>
</dbReference>
<feature type="domain" description="EF-hand" evidence="3">
    <location>
        <begin position="62"/>
        <end position="97"/>
    </location>
</feature>
<organism evidence="4 5">
    <name type="scientific">Toxocara canis</name>
    <name type="common">Canine roundworm</name>
    <dbReference type="NCBI Taxonomy" id="6265"/>
    <lineage>
        <taxon>Eukaryota</taxon>
        <taxon>Metazoa</taxon>
        <taxon>Ecdysozoa</taxon>
        <taxon>Nematoda</taxon>
        <taxon>Chromadorea</taxon>
        <taxon>Rhabditida</taxon>
        <taxon>Spirurina</taxon>
        <taxon>Ascaridomorpha</taxon>
        <taxon>Ascaridoidea</taxon>
        <taxon>Toxocaridae</taxon>
        <taxon>Toxocara</taxon>
    </lineage>
</organism>
<protein>
    <submittedName>
        <fullName evidence="4">Calmodulin-2</fullName>
    </submittedName>
</protein>
<comment type="caution">
    <text evidence="4">The sequence shown here is derived from an EMBL/GenBank/DDBJ whole genome shotgun (WGS) entry which is preliminary data.</text>
</comment>
<dbReference type="SMART" id="SM00054">
    <property type="entry name" value="EFh"/>
    <property type="match status" value="4"/>
</dbReference>
<dbReference type="Pfam" id="PF13499">
    <property type="entry name" value="EF-hand_7"/>
    <property type="match status" value="2"/>
</dbReference>
<evidence type="ECO:0000256" key="2">
    <source>
        <dbReference type="ARBA" id="ARBA00022837"/>
    </source>
</evidence>
<evidence type="ECO:0000256" key="1">
    <source>
        <dbReference type="ARBA" id="ARBA00022737"/>
    </source>
</evidence>
<dbReference type="SUPFAM" id="SSF47473">
    <property type="entry name" value="EF-hand"/>
    <property type="match status" value="1"/>
</dbReference>
<dbReference type="PROSITE" id="PS00018">
    <property type="entry name" value="EF_HAND_1"/>
    <property type="match status" value="3"/>
</dbReference>
<dbReference type="OMA" id="VEDCYLM"/>
<dbReference type="PANTHER" id="PTHR23048:SF0">
    <property type="entry name" value="CALMODULIN LIKE 3"/>
    <property type="match status" value="1"/>
</dbReference>
<keyword evidence="1" id="KW-0677">Repeat</keyword>
<evidence type="ECO:0000313" key="4">
    <source>
        <dbReference type="EMBL" id="KHN86018.1"/>
    </source>
</evidence>
<dbReference type="PANTHER" id="PTHR23048">
    <property type="entry name" value="MYOSIN LIGHT CHAIN 1, 3"/>
    <property type="match status" value="1"/>
</dbReference>
<keyword evidence="2" id="KW-0106">Calcium</keyword>
<accession>A0A0B2VWF4</accession>
<dbReference type="AlphaFoldDB" id="A0A0B2VWF4"/>
<dbReference type="Gene3D" id="1.10.238.10">
    <property type="entry name" value="EF-hand"/>
    <property type="match status" value="2"/>
</dbReference>
<evidence type="ECO:0000259" key="3">
    <source>
        <dbReference type="PROSITE" id="PS50222"/>
    </source>
</evidence>
<dbReference type="InterPro" id="IPR018247">
    <property type="entry name" value="EF_Hand_1_Ca_BS"/>
</dbReference>
<gene>
    <name evidence="4" type="primary">CAM2</name>
    <name evidence="4" type="ORF">Tcan_12226</name>
</gene>
<feature type="domain" description="EF-hand" evidence="3">
    <location>
        <begin position="98"/>
        <end position="133"/>
    </location>
</feature>
<dbReference type="OrthoDB" id="26525at2759"/>
<dbReference type="Proteomes" id="UP000031036">
    <property type="component" value="Unassembled WGS sequence"/>
</dbReference>
<name>A0A0B2VWF4_TOXCA</name>
<sequence length="239" mass="26780">MAHNYVQTSPFTVAGKDVTDANQLRFRNAVLAAFVLPQMSVQVHDVKLRLWSDEEEWCSEFDMISEFKEAFSLFDEDGDGTITANELGTVLRSQGQTPTEVELHGMINGVDIDRNGVVDFREFLTMMKGTDREVENRASFLALDKDRDGFISTADLRLLNANVDKKLTDEKMERLVRLADVNGDGRISYGATSERMVGVEDCYLMIFSVIARNNVDGVGCIDKHPAEMVRCIVGKGLRE</sequence>
<dbReference type="InterPro" id="IPR050230">
    <property type="entry name" value="CALM/Myosin/TropC-like"/>
</dbReference>
<dbReference type="GO" id="GO:0005509">
    <property type="term" value="F:calcium ion binding"/>
    <property type="evidence" value="ECO:0007669"/>
    <property type="project" value="InterPro"/>
</dbReference>
<dbReference type="CDD" id="cd00051">
    <property type="entry name" value="EFh"/>
    <property type="match status" value="1"/>
</dbReference>
<reference evidence="4 5" key="1">
    <citation type="submission" date="2014-11" db="EMBL/GenBank/DDBJ databases">
        <title>Genetic blueprint of the zoonotic pathogen Toxocara canis.</title>
        <authorList>
            <person name="Zhu X.-Q."/>
            <person name="Korhonen P.K."/>
            <person name="Cai H."/>
            <person name="Young N.D."/>
            <person name="Nejsum P."/>
            <person name="von Samson-Himmelstjerna G."/>
            <person name="Boag P.R."/>
            <person name="Tan P."/>
            <person name="Li Q."/>
            <person name="Min J."/>
            <person name="Yang Y."/>
            <person name="Wang X."/>
            <person name="Fang X."/>
            <person name="Hall R.S."/>
            <person name="Hofmann A."/>
            <person name="Sternberg P.W."/>
            <person name="Jex A.R."/>
            <person name="Gasser R.B."/>
        </authorList>
    </citation>
    <scope>NUCLEOTIDE SEQUENCE [LARGE SCALE GENOMIC DNA]</scope>
    <source>
        <strain evidence="4">PN_DK_2014</strain>
    </source>
</reference>